<gene>
    <name evidence="1" type="ORF">SLS60_005433</name>
</gene>
<protein>
    <submittedName>
        <fullName evidence="1">Uncharacterized protein</fullName>
    </submittedName>
</protein>
<reference evidence="1 2" key="1">
    <citation type="submission" date="2024-02" db="EMBL/GenBank/DDBJ databases">
        <title>De novo assembly and annotation of 12 fungi associated with fruit tree decline syndrome in Ontario, Canada.</title>
        <authorList>
            <person name="Sulman M."/>
            <person name="Ellouze W."/>
            <person name="Ilyukhin E."/>
        </authorList>
    </citation>
    <scope>NUCLEOTIDE SEQUENCE [LARGE SCALE GENOMIC DNA]</scope>
    <source>
        <strain evidence="1 2">M42-189</strain>
    </source>
</reference>
<evidence type="ECO:0000313" key="2">
    <source>
        <dbReference type="Proteomes" id="UP001521785"/>
    </source>
</evidence>
<evidence type="ECO:0000313" key="1">
    <source>
        <dbReference type="EMBL" id="KAL1603841.1"/>
    </source>
</evidence>
<keyword evidence="2" id="KW-1185">Reference proteome</keyword>
<organism evidence="1 2">
    <name type="scientific">Paraconiothyrium brasiliense</name>
    <dbReference type="NCBI Taxonomy" id="300254"/>
    <lineage>
        <taxon>Eukaryota</taxon>
        <taxon>Fungi</taxon>
        <taxon>Dikarya</taxon>
        <taxon>Ascomycota</taxon>
        <taxon>Pezizomycotina</taxon>
        <taxon>Dothideomycetes</taxon>
        <taxon>Pleosporomycetidae</taxon>
        <taxon>Pleosporales</taxon>
        <taxon>Massarineae</taxon>
        <taxon>Didymosphaeriaceae</taxon>
        <taxon>Paraconiothyrium</taxon>
    </lineage>
</organism>
<dbReference type="Proteomes" id="UP001521785">
    <property type="component" value="Unassembled WGS sequence"/>
</dbReference>
<proteinExistence type="predicted"/>
<sequence length="271" mass="31870">MFYEYLGSCLKQFICLKTLTIDILEQYSDPHGDPGDCSVMLDRLGDLREKIETINLLVAHPRSDLQYMDFVYPVSTMTAFSGLKQLTMPCEWIEQIDNETVITTEFSQVFPQTLEMLELQIPEKHTCEWLLEFAKQRSTSNFRRLREFRLYCSERRGLSYETFLYDSRYAKQVENIADTGILIEVSYDPTEYKSYWGNKDYDPMSKIMADELRSLTVIYRHGQYLQSLCCYIPTNTRQKRSLLWLGWMTTLDVSSGLFRLSKHTPSYRLDG</sequence>
<accession>A0ABR3RHE0</accession>
<comment type="caution">
    <text evidence="1">The sequence shown here is derived from an EMBL/GenBank/DDBJ whole genome shotgun (WGS) entry which is preliminary data.</text>
</comment>
<dbReference type="EMBL" id="JAKJXO020000006">
    <property type="protein sequence ID" value="KAL1603841.1"/>
    <property type="molecule type" value="Genomic_DNA"/>
</dbReference>
<name>A0ABR3RHE0_9PLEO</name>